<accession>A0AB39T8C2</accession>
<sequence>MSTADSISSSGDRSDRPTSVLVGPGTCLPSPEIDNAALVAQL</sequence>
<name>A0AB39T8C2_9ACTN</name>
<organism evidence="2">
    <name type="scientific">Streptomyces sp. R44</name>
    <dbReference type="NCBI Taxonomy" id="3238633"/>
    <lineage>
        <taxon>Bacteria</taxon>
        <taxon>Bacillati</taxon>
        <taxon>Actinomycetota</taxon>
        <taxon>Actinomycetes</taxon>
        <taxon>Kitasatosporales</taxon>
        <taxon>Streptomycetaceae</taxon>
        <taxon>Streptomyces</taxon>
    </lineage>
</organism>
<evidence type="ECO:0000313" key="2">
    <source>
        <dbReference type="EMBL" id="XDQ75127.1"/>
    </source>
</evidence>
<dbReference type="RefSeq" id="WP_369147646.1">
    <property type="nucleotide sequence ID" value="NZ_CP163444.1"/>
</dbReference>
<evidence type="ECO:0000256" key="1">
    <source>
        <dbReference type="SAM" id="MobiDB-lite"/>
    </source>
</evidence>
<feature type="region of interest" description="Disordered" evidence="1">
    <location>
        <begin position="1"/>
        <end position="27"/>
    </location>
</feature>
<dbReference type="AlphaFoldDB" id="A0AB39T8C2"/>
<protein>
    <submittedName>
        <fullName evidence="2">Uncharacterized protein</fullName>
    </submittedName>
</protein>
<proteinExistence type="predicted"/>
<dbReference type="EMBL" id="CP163444">
    <property type="protein sequence ID" value="XDQ75127.1"/>
    <property type="molecule type" value="Genomic_DNA"/>
</dbReference>
<reference evidence="2" key="1">
    <citation type="submission" date="2024-07" db="EMBL/GenBank/DDBJ databases">
        <authorList>
            <person name="Yu S.T."/>
        </authorList>
    </citation>
    <scope>NUCLEOTIDE SEQUENCE</scope>
    <source>
        <strain evidence="2">R44</strain>
    </source>
</reference>
<gene>
    <name evidence="2" type="ORF">AB5J54_33395</name>
</gene>
<feature type="compositionally biased region" description="Low complexity" evidence="1">
    <location>
        <begin position="1"/>
        <end position="11"/>
    </location>
</feature>